<dbReference type="InterPro" id="IPR002316">
    <property type="entry name" value="Pro-tRNA-ligase_IIa"/>
</dbReference>
<evidence type="ECO:0000256" key="5">
    <source>
        <dbReference type="ARBA" id="ARBA00022840"/>
    </source>
</evidence>
<dbReference type="SUPFAM" id="SSF55681">
    <property type="entry name" value="Class II aaRS and biotin synthetases"/>
    <property type="match status" value="1"/>
</dbReference>
<evidence type="ECO:0000256" key="4">
    <source>
        <dbReference type="ARBA" id="ARBA00022741"/>
    </source>
</evidence>
<dbReference type="Pfam" id="PF03129">
    <property type="entry name" value="HGTP_anticodon"/>
    <property type="match status" value="1"/>
</dbReference>
<evidence type="ECO:0000256" key="9">
    <source>
        <dbReference type="ARBA" id="ARBA00047671"/>
    </source>
</evidence>
<accession>A0A6A6U9D0</accession>
<dbReference type="Pfam" id="PF00587">
    <property type="entry name" value="tRNA-synt_2b"/>
    <property type="match status" value="1"/>
</dbReference>
<dbReference type="PROSITE" id="PS50862">
    <property type="entry name" value="AA_TRNA_LIGASE_II"/>
    <property type="match status" value="1"/>
</dbReference>
<keyword evidence="6" id="KW-0648">Protein biosynthesis</keyword>
<sequence>MISISRTRAWRLERCTTFKIRLGTTQVRRQSSQIILQLDGRTRLSSFWTYRSAPDITGEGTNDDGQSLLLKGGFIAQEASGYFHFLPFGLRVQDKLSAIIDVHMRSIGASKLALSSLTSQSLWLQSGRLTQPLEAGNHELLAVRDRKDSSMLLAPTHEEVITNFLKPHITSHRDLPVRLYQTTRKYRDELRPRQGLLRTKEFLMKDLYTFDADVESAMETYGAVLGAYHALFKQLGLSYLTAVADSGSIGGTHNHEFHYASLLGEDIVWSCNSCGSAYNEEVLPAVTETSASPSCLKCENKLISNSTIEVAHTFFLSTRYSVPLGLTYQTATPGQAPVPVQMGCYGIGVSRIIAAIASKMAAPTGRRKPRVGLRWPVCVAPFEVLVIPKEEGSAETVYDTIAQSGADVVMDDGPEEFMRKLQHADLIGYPVVVICGKEKAEIRARGIETPVVYVEESVVAETVQRVLEELRAVKHDELSN</sequence>
<organism evidence="11 12">
    <name type="scientific">Microthyrium microscopicum</name>
    <dbReference type="NCBI Taxonomy" id="703497"/>
    <lineage>
        <taxon>Eukaryota</taxon>
        <taxon>Fungi</taxon>
        <taxon>Dikarya</taxon>
        <taxon>Ascomycota</taxon>
        <taxon>Pezizomycotina</taxon>
        <taxon>Dothideomycetes</taxon>
        <taxon>Dothideomycetes incertae sedis</taxon>
        <taxon>Microthyriales</taxon>
        <taxon>Microthyriaceae</taxon>
        <taxon>Microthyrium</taxon>
    </lineage>
</organism>
<proteinExistence type="inferred from homology"/>
<evidence type="ECO:0000313" key="11">
    <source>
        <dbReference type="EMBL" id="KAF2667718.1"/>
    </source>
</evidence>
<evidence type="ECO:0000256" key="2">
    <source>
        <dbReference type="ARBA" id="ARBA00012831"/>
    </source>
</evidence>
<keyword evidence="3" id="KW-0436">Ligase</keyword>
<comment type="catalytic activity">
    <reaction evidence="9">
        <text>tRNA(Pro) + L-proline + ATP = L-prolyl-tRNA(Pro) + AMP + diphosphate</text>
        <dbReference type="Rhea" id="RHEA:14305"/>
        <dbReference type="Rhea" id="RHEA-COMP:9700"/>
        <dbReference type="Rhea" id="RHEA-COMP:9702"/>
        <dbReference type="ChEBI" id="CHEBI:30616"/>
        <dbReference type="ChEBI" id="CHEBI:33019"/>
        <dbReference type="ChEBI" id="CHEBI:60039"/>
        <dbReference type="ChEBI" id="CHEBI:78442"/>
        <dbReference type="ChEBI" id="CHEBI:78532"/>
        <dbReference type="ChEBI" id="CHEBI:456215"/>
        <dbReference type="EC" id="6.1.1.15"/>
    </reaction>
</comment>
<dbReference type="Proteomes" id="UP000799302">
    <property type="component" value="Unassembled WGS sequence"/>
</dbReference>
<dbReference type="GO" id="GO:0004827">
    <property type="term" value="F:proline-tRNA ligase activity"/>
    <property type="evidence" value="ECO:0007669"/>
    <property type="project" value="UniProtKB-EC"/>
</dbReference>
<dbReference type="InterPro" id="IPR004154">
    <property type="entry name" value="Anticodon-bd"/>
</dbReference>
<comment type="similarity">
    <text evidence="1">Belongs to the class-II aminoacyl-tRNA synthetase family.</text>
</comment>
<dbReference type="OrthoDB" id="10267474at2759"/>
<dbReference type="GO" id="GO:0005739">
    <property type="term" value="C:mitochondrion"/>
    <property type="evidence" value="ECO:0007669"/>
    <property type="project" value="TreeGrafter"/>
</dbReference>
<dbReference type="EC" id="6.1.1.15" evidence="2"/>
<dbReference type="Gene3D" id="3.40.50.800">
    <property type="entry name" value="Anticodon-binding domain"/>
    <property type="match status" value="1"/>
</dbReference>
<dbReference type="InterPro" id="IPR050062">
    <property type="entry name" value="Pro-tRNA_synthetase"/>
</dbReference>
<dbReference type="Gene3D" id="3.30.930.10">
    <property type="entry name" value="Bira Bifunctional Protein, Domain 2"/>
    <property type="match status" value="1"/>
</dbReference>
<evidence type="ECO:0000256" key="3">
    <source>
        <dbReference type="ARBA" id="ARBA00022598"/>
    </source>
</evidence>
<dbReference type="InterPro" id="IPR045864">
    <property type="entry name" value="aa-tRNA-synth_II/BPL/LPL"/>
</dbReference>
<keyword evidence="7" id="KW-0030">Aminoacyl-tRNA synthetase</keyword>
<dbReference type="SUPFAM" id="SSF52954">
    <property type="entry name" value="Class II aaRS ABD-related"/>
    <property type="match status" value="1"/>
</dbReference>
<dbReference type="InterPro" id="IPR036621">
    <property type="entry name" value="Anticodon-bd_dom_sf"/>
</dbReference>
<evidence type="ECO:0000256" key="8">
    <source>
        <dbReference type="ARBA" id="ARBA00029731"/>
    </source>
</evidence>
<evidence type="ECO:0000313" key="12">
    <source>
        <dbReference type="Proteomes" id="UP000799302"/>
    </source>
</evidence>
<dbReference type="CDD" id="cd00779">
    <property type="entry name" value="ProRS_core_prok"/>
    <property type="match status" value="1"/>
</dbReference>
<evidence type="ECO:0000256" key="1">
    <source>
        <dbReference type="ARBA" id="ARBA00008226"/>
    </source>
</evidence>
<dbReference type="EMBL" id="MU004237">
    <property type="protein sequence ID" value="KAF2667718.1"/>
    <property type="molecule type" value="Genomic_DNA"/>
</dbReference>
<evidence type="ECO:0000256" key="7">
    <source>
        <dbReference type="ARBA" id="ARBA00023146"/>
    </source>
</evidence>
<reference evidence="11" key="1">
    <citation type="journal article" date="2020" name="Stud. Mycol.">
        <title>101 Dothideomycetes genomes: a test case for predicting lifestyles and emergence of pathogens.</title>
        <authorList>
            <person name="Haridas S."/>
            <person name="Albert R."/>
            <person name="Binder M."/>
            <person name="Bloem J."/>
            <person name="Labutti K."/>
            <person name="Salamov A."/>
            <person name="Andreopoulos B."/>
            <person name="Baker S."/>
            <person name="Barry K."/>
            <person name="Bills G."/>
            <person name="Bluhm B."/>
            <person name="Cannon C."/>
            <person name="Castanera R."/>
            <person name="Culley D."/>
            <person name="Daum C."/>
            <person name="Ezra D."/>
            <person name="Gonzalez J."/>
            <person name="Henrissat B."/>
            <person name="Kuo A."/>
            <person name="Liang C."/>
            <person name="Lipzen A."/>
            <person name="Lutzoni F."/>
            <person name="Magnuson J."/>
            <person name="Mondo S."/>
            <person name="Nolan M."/>
            <person name="Ohm R."/>
            <person name="Pangilinan J."/>
            <person name="Park H.-J."/>
            <person name="Ramirez L."/>
            <person name="Alfaro M."/>
            <person name="Sun H."/>
            <person name="Tritt A."/>
            <person name="Yoshinaga Y."/>
            <person name="Zwiers L.-H."/>
            <person name="Turgeon B."/>
            <person name="Goodwin S."/>
            <person name="Spatafora J."/>
            <person name="Crous P."/>
            <person name="Grigoriev I."/>
        </authorList>
    </citation>
    <scope>NUCLEOTIDE SEQUENCE</scope>
    <source>
        <strain evidence="11">CBS 115976</strain>
    </source>
</reference>
<dbReference type="GO" id="GO:0006433">
    <property type="term" value="P:prolyl-tRNA aminoacylation"/>
    <property type="evidence" value="ECO:0007669"/>
    <property type="project" value="InterPro"/>
</dbReference>
<dbReference type="PRINTS" id="PR01046">
    <property type="entry name" value="TRNASYNTHPRO"/>
</dbReference>
<evidence type="ECO:0000259" key="10">
    <source>
        <dbReference type="PROSITE" id="PS50862"/>
    </source>
</evidence>
<dbReference type="InterPro" id="IPR006195">
    <property type="entry name" value="aa-tRNA-synth_II"/>
</dbReference>
<name>A0A6A6U9D0_9PEZI</name>
<dbReference type="AlphaFoldDB" id="A0A6A6U9D0"/>
<dbReference type="GO" id="GO:0005524">
    <property type="term" value="F:ATP binding"/>
    <property type="evidence" value="ECO:0007669"/>
    <property type="project" value="UniProtKB-KW"/>
</dbReference>
<keyword evidence="5" id="KW-0067">ATP-binding</keyword>
<feature type="domain" description="Aminoacyl-transfer RNA synthetases class-II family profile" evidence="10">
    <location>
        <begin position="89"/>
        <end position="369"/>
    </location>
</feature>
<keyword evidence="12" id="KW-1185">Reference proteome</keyword>
<dbReference type="PANTHER" id="PTHR42753:SF2">
    <property type="entry name" value="PROLINE--TRNA LIGASE"/>
    <property type="match status" value="1"/>
</dbReference>
<evidence type="ECO:0000256" key="6">
    <source>
        <dbReference type="ARBA" id="ARBA00022917"/>
    </source>
</evidence>
<dbReference type="PANTHER" id="PTHR42753">
    <property type="entry name" value="MITOCHONDRIAL RIBOSOME PROTEIN L39/PROLYL-TRNA LIGASE FAMILY MEMBER"/>
    <property type="match status" value="1"/>
</dbReference>
<keyword evidence="4" id="KW-0547">Nucleotide-binding</keyword>
<dbReference type="InterPro" id="IPR002314">
    <property type="entry name" value="aa-tRNA-synt_IIb"/>
</dbReference>
<protein>
    <recommendedName>
        <fullName evidence="2">proline--tRNA ligase</fullName>
        <ecNumber evidence="2">6.1.1.15</ecNumber>
    </recommendedName>
    <alternativeName>
        <fullName evidence="8">Prolyl-tRNA synthetase</fullName>
    </alternativeName>
</protein>
<dbReference type="InterPro" id="IPR033730">
    <property type="entry name" value="ProRS_core_prok"/>
</dbReference>
<gene>
    <name evidence="11" type="ORF">BT63DRAFT_403300</name>
</gene>